<feature type="transmembrane region" description="Helical" evidence="4">
    <location>
        <begin position="6"/>
        <end position="24"/>
    </location>
</feature>
<dbReference type="Gene3D" id="3.40.50.300">
    <property type="entry name" value="P-loop containing nucleotide triphosphate hydrolases"/>
    <property type="match status" value="1"/>
</dbReference>
<evidence type="ECO:0000313" key="7">
    <source>
        <dbReference type="Proteomes" id="UP000184032"/>
    </source>
</evidence>
<sequence length="552" mass="63706">MKDYIYPIVLTLGILLFLFLVNYTRNRKYLKALRAKIEEDFGKNPSDDKKDIKIVSSLYENTKMGEAYIDDITFNDLNLNAVFKLFDHNSSIIGTQYFYKMLRTPIFEHSYHKRQREIREYLIKNIDNTKNMKFEFAKFGNLKRDVLDIIINGIEYERYKDLKYPVYIFAFTIPIAIIAAIFLKKNSFFLIIIIVILAGVVSAKMKKATEGKIIDVGNLSSILNLSKNIEKYNCSVLEDEMKEIVKLNIELSPIRRVSGTFGEKGANVEMEMAYEMQELLTMRRGRKFFKIVQLVNEKKEEILKLYELLGYIEANISIASLYLSVNGCDVEFSEDKFDLEAENLYHPLLNIDTQVPVSFNFDSESVLVTGSNASGKSTFLRNVGISNVMAMTMGFVLADSYKSSMLYLQSAINLEDSIEKGVSYFLSETLAIKRMIEPFSVPKLLILDEIFKGTNTIDRIAAAYSTLKYISRDNKVFAATHDIELTKLLEDYFSNYHFEEEILENDIKFDYKLKKGPAISRNAIEILKIKGYPEEIIENSYSLSRKLEEEKK</sequence>
<dbReference type="InterPro" id="IPR045076">
    <property type="entry name" value="MutS"/>
</dbReference>
<keyword evidence="7" id="KW-1185">Reference proteome</keyword>
<dbReference type="STRING" id="1120995.SAMN02745245_00752"/>
<dbReference type="InterPro" id="IPR000432">
    <property type="entry name" value="DNA_mismatch_repair_MutS_C"/>
</dbReference>
<dbReference type="Proteomes" id="UP000184032">
    <property type="component" value="Unassembled WGS sequence"/>
</dbReference>
<dbReference type="Pfam" id="PF00488">
    <property type="entry name" value="MutS_V"/>
    <property type="match status" value="1"/>
</dbReference>
<evidence type="ECO:0000256" key="4">
    <source>
        <dbReference type="SAM" id="Phobius"/>
    </source>
</evidence>
<dbReference type="PANTHER" id="PTHR11361:SF152">
    <property type="entry name" value="DNA MISMATCH REPAIR PROTEIN"/>
    <property type="match status" value="1"/>
</dbReference>
<dbReference type="SUPFAM" id="SSF52540">
    <property type="entry name" value="P-loop containing nucleoside triphosphate hydrolases"/>
    <property type="match status" value="1"/>
</dbReference>
<keyword evidence="3" id="KW-0238">DNA-binding</keyword>
<keyword evidence="1" id="KW-0547">Nucleotide-binding</keyword>
<feature type="transmembrane region" description="Helical" evidence="4">
    <location>
        <begin position="164"/>
        <end position="182"/>
    </location>
</feature>
<keyword evidence="2" id="KW-0067">ATP-binding</keyword>
<evidence type="ECO:0000256" key="3">
    <source>
        <dbReference type="ARBA" id="ARBA00023125"/>
    </source>
</evidence>
<dbReference type="GO" id="GO:0005524">
    <property type="term" value="F:ATP binding"/>
    <property type="evidence" value="ECO:0007669"/>
    <property type="project" value="UniProtKB-KW"/>
</dbReference>
<reference evidence="6 7" key="1">
    <citation type="submission" date="2016-11" db="EMBL/GenBank/DDBJ databases">
        <authorList>
            <person name="Jaros S."/>
            <person name="Januszkiewicz K."/>
            <person name="Wedrychowicz H."/>
        </authorList>
    </citation>
    <scope>NUCLEOTIDE SEQUENCE [LARGE SCALE GENOMIC DNA]</scope>
    <source>
        <strain evidence="6 7">DSM 21120</strain>
    </source>
</reference>
<keyword evidence="4" id="KW-0472">Membrane</keyword>
<dbReference type="GO" id="GO:0030983">
    <property type="term" value="F:mismatched DNA binding"/>
    <property type="evidence" value="ECO:0007669"/>
    <property type="project" value="InterPro"/>
</dbReference>
<evidence type="ECO:0000313" key="6">
    <source>
        <dbReference type="EMBL" id="SHH17902.1"/>
    </source>
</evidence>
<dbReference type="GO" id="GO:0005829">
    <property type="term" value="C:cytosol"/>
    <property type="evidence" value="ECO:0007669"/>
    <property type="project" value="TreeGrafter"/>
</dbReference>
<feature type="domain" description="DNA mismatch repair proteins mutS family" evidence="5">
    <location>
        <begin position="363"/>
        <end position="545"/>
    </location>
</feature>
<dbReference type="InterPro" id="IPR027417">
    <property type="entry name" value="P-loop_NTPase"/>
</dbReference>
<evidence type="ECO:0000256" key="1">
    <source>
        <dbReference type="ARBA" id="ARBA00022741"/>
    </source>
</evidence>
<proteinExistence type="predicted"/>
<dbReference type="OrthoDB" id="9802448at2"/>
<evidence type="ECO:0000256" key="2">
    <source>
        <dbReference type="ARBA" id="ARBA00022840"/>
    </source>
</evidence>
<dbReference type="PANTHER" id="PTHR11361">
    <property type="entry name" value="DNA MISMATCH REPAIR PROTEIN MUTS FAMILY MEMBER"/>
    <property type="match status" value="1"/>
</dbReference>
<protein>
    <submittedName>
        <fullName evidence="6">MutS domain V</fullName>
    </submittedName>
</protein>
<gene>
    <name evidence="6" type="ORF">SAMN02745245_00752</name>
</gene>
<keyword evidence="4" id="KW-0812">Transmembrane</keyword>
<dbReference type="GO" id="GO:0006298">
    <property type="term" value="P:mismatch repair"/>
    <property type="evidence" value="ECO:0007669"/>
    <property type="project" value="InterPro"/>
</dbReference>
<dbReference type="GO" id="GO:0140664">
    <property type="term" value="F:ATP-dependent DNA damage sensor activity"/>
    <property type="evidence" value="ECO:0007669"/>
    <property type="project" value="InterPro"/>
</dbReference>
<evidence type="ECO:0000259" key="5">
    <source>
        <dbReference type="SMART" id="SM00534"/>
    </source>
</evidence>
<feature type="transmembrane region" description="Helical" evidence="4">
    <location>
        <begin position="188"/>
        <end position="205"/>
    </location>
</feature>
<dbReference type="AlphaFoldDB" id="A0A1M5QUX6"/>
<keyword evidence="4" id="KW-1133">Transmembrane helix</keyword>
<dbReference type="RefSeq" id="WP_073183891.1">
    <property type="nucleotide sequence ID" value="NZ_FQXI01000003.1"/>
</dbReference>
<dbReference type="EMBL" id="FQXI01000003">
    <property type="protein sequence ID" value="SHH17902.1"/>
    <property type="molecule type" value="Genomic_DNA"/>
</dbReference>
<name>A0A1M5QUX6_9FIRM</name>
<dbReference type="SMART" id="SM00534">
    <property type="entry name" value="MUTSac"/>
    <property type="match status" value="1"/>
</dbReference>
<organism evidence="6 7">
    <name type="scientific">Anaerosphaera aminiphila DSM 21120</name>
    <dbReference type="NCBI Taxonomy" id="1120995"/>
    <lineage>
        <taxon>Bacteria</taxon>
        <taxon>Bacillati</taxon>
        <taxon>Bacillota</taxon>
        <taxon>Tissierellia</taxon>
        <taxon>Tissierellales</taxon>
        <taxon>Peptoniphilaceae</taxon>
        <taxon>Anaerosphaera</taxon>
    </lineage>
</organism>
<accession>A0A1M5QUX6</accession>